<keyword evidence="8" id="KW-0408">Iron</keyword>
<dbReference type="AlphaFoldDB" id="A0A5R8KDW7"/>
<dbReference type="InterPro" id="IPR015424">
    <property type="entry name" value="PyrdxlP-dep_Trfase"/>
</dbReference>
<dbReference type="PANTHER" id="PTHR11601:SF34">
    <property type="entry name" value="CYSTEINE DESULFURASE"/>
    <property type="match status" value="1"/>
</dbReference>
<dbReference type="GO" id="GO:0031071">
    <property type="term" value="F:cysteine desulfurase activity"/>
    <property type="evidence" value="ECO:0007669"/>
    <property type="project" value="UniProtKB-EC"/>
</dbReference>
<evidence type="ECO:0000256" key="2">
    <source>
        <dbReference type="ARBA" id="ARBA00003120"/>
    </source>
</evidence>
<keyword evidence="14" id="KW-1185">Reference proteome</keyword>
<dbReference type="PROSITE" id="PS00595">
    <property type="entry name" value="AA_TRANSFER_CLASS_5"/>
    <property type="match status" value="1"/>
</dbReference>
<evidence type="ECO:0000259" key="12">
    <source>
        <dbReference type="Pfam" id="PF00266"/>
    </source>
</evidence>
<evidence type="ECO:0000313" key="14">
    <source>
        <dbReference type="Proteomes" id="UP000306196"/>
    </source>
</evidence>
<keyword evidence="6" id="KW-0479">Metal-binding</keyword>
<keyword evidence="7" id="KW-0663">Pyridoxal phosphate</keyword>
<feature type="domain" description="Aminotransferase class V" evidence="12">
    <location>
        <begin position="9"/>
        <end position="369"/>
    </location>
</feature>
<dbReference type="FunFam" id="3.40.640.10:FF:000084">
    <property type="entry name" value="IscS-like cysteine desulfurase"/>
    <property type="match status" value="1"/>
</dbReference>
<evidence type="ECO:0000256" key="11">
    <source>
        <dbReference type="RuleBase" id="RU004504"/>
    </source>
</evidence>
<dbReference type="EMBL" id="VAUV01000008">
    <property type="protein sequence ID" value="TLD70494.1"/>
    <property type="molecule type" value="Genomic_DNA"/>
</dbReference>
<comment type="similarity">
    <text evidence="3">Belongs to the class-V pyridoxal-phosphate-dependent aminotransferase family. NifS/IscS subfamily.</text>
</comment>
<keyword evidence="9" id="KW-0411">Iron-sulfur</keyword>
<evidence type="ECO:0000256" key="9">
    <source>
        <dbReference type="ARBA" id="ARBA00023014"/>
    </source>
</evidence>
<proteinExistence type="inferred from homology"/>
<dbReference type="GO" id="GO:0008483">
    <property type="term" value="F:transaminase activity"/>
    <property type="evidence" value="ECO:0007669"/>
    <property type="project" value="UniProtKB-KW"/>
</dbReference>
<dbReference type="Proteomes" id="UP000306196">
    <property type="component" value="Unassembled WGS sequence"/>
</dbReference>
<dbReference type="Pfam" id="PF00266">
    <property type="entry name" value="Aminotran_5"/>
    <property type="match status" value="1"/>
</dbReference>
<evidence type="ECO:0000256" key="7">
    <source>
        <dbReference type="ARBA" id="ARBA00022898"/>
    </source>
</evidence>
<comment type="function">
    <text evidence="2">Catalyzes the removal of elemental sulfur atoms from cysteine to produce alanine. Seems to participate in the biosynthesis of the nitrogenase metalloclusters by providing the inorganic sulfur required for the Fe-S core formation.</text>
</comment>
<evidence type="ECO:0000256" key="10">
    <source>
        <dbReference type="ARBA" id="ARBA00050776"/>
    </source>
</evidence>
<evidence type="ECO:0000313" key="13">
    <source>
        <dbReference type="EMBL" id="TLD70494.1"/>
    </source>
</evidence>
<dbReference type="GO" id="GO:0051536">
    <property type="term" value="F:iron-sulfur cluster binding"/>
    <property type="evidence" value="ECO:0007669"/>
    <property type="project" value="UniProtKB-KW"/>
</dbReference>
<comment type="caution">
    <text evidence="13">The sequence shown here is derived from an EMBL/GenBank/DDBJ whole genome shotgun (WGS) entry which is preliminary data.</text>
</comment>
<dbReference type="InterPro" id="IPR020578">
    <property type="entry name" value="Aminotrans_V_PyrdxlP_BS"/>
</dbReference>
<evidence type="ECO:0000256" key="4">
    <source>
        <dbReference type="ARBA" id="ARBA00012239"/>
    </source>
</evidence>
<dbReference type="Gene3D" id="3.40.640.10">
    <property type="entry name" value="Type I PLP-dependent aspartate aminotransferase-like (Major domain)"/>
    <property type="match status" value="1"/>
</dbReference>
<dbReference type="InterPro" id="IPR016454">
    <property type="entry name" value="Cysteine_dSase"/>
</dbReference>
<reference evidence="13 14" key="1">
    <citation type="submission" date="2019-05" db="EMBL/GenBank/DDBJ databases">
        <title>Verrucobacter flavum gen. nov., sp. nov. a new member of the family Verrucomicrobiaceae.</title>
        <authorList>
            <person name="Szuroczki S."/>
            <person name="Abbaszade G."/>
            <person name="Szabo A."/>
            <person name="Felfoldi T."/>
            <person name="Schumann P."/>
            <person name="Boka K."/>
            <person name="Keki Z."/>
            <person name="Toumi M."/>
            <person name="Toth E."/>
        </authorList>
    </citation>
    <scope>NUCLEOTIDE SEQUENCE [LARGE SCALE GENOMIC DNA]</scope>
    <source>
        <strain evidence="13 14">MG-N-17</strain>
    </source>
</reference>
<gene>
    <name evidence="13" type="ORF">FEM03_12270</name>
</gene>
<dbReference type="EC" id="2.8.1.7" evidence="4"/>
<dbReference type="Gene3D" id="1.10.260.50">
    <property type="match status" value="1"/>
</dbReference>
<evidence type="ECO:0000256" key="3">
    <source>
        <dbReference type="ARBA" id="ARBA00006490"/>
    </source>
</evidence>
<dbReference type="OrthoDB" id="9808002at2"/>
<evidence type="ECO:0000256" key="1">
    <source>
        <dbReference type="ARBA" id="ARBA00001933"/>
    </source>
</evidence>
<evidence type="ECO:0000256" key="8">
    <source>
        <dbReference type="ARBA" id="ARBA00023004"/>
    </source>
</evidence>
<dbReference type="SUPFAM" id="SSF53383">
    <property type="entry name" value="PLP-dependent transferases"/>
    <property type="match status" value="1"/>
</dbReference>
<keyword evidence="13" id="KW-0032">Aminotransferase</keyword>
<comment type="catalytic activity">
    <reaction evidence="10">
        <text>(sulfur carrier)-H + L-cysteine = (sulfur carrier)-SH + L-alanine</text>
        <dbReference type="Rhea" id="RHEA:43892"/>
        <dbReference type="Rhea" id="RHEA-COMP:14737"/>
        <dbReference type="Rhea" id="RHEA-COMP:14739"/>
        <dbReference type="ChEBI" id="CHEBI:29917"/>
        <dbReference type="ChEBI" id="CHEBI:35235"/>
        <dbReference type="ChEBI" id="CHEBI:57972"/>
        <dbReference type="ChEBI" id="CHEBI:64428"/>
        <dbReference type="EC" id="2.8.1.7"/>
    </reaction>
</comment>
<organism evidence="13 14">
    <name type="scientific">Phragmitibacter flavus</name>
    <dbReference type="NCBI Taxonomy" id="2576071"/>
    <lineage>
        <taxon>Bacteria</taxon>
        <taxon>Pseudomonadati</taxon>
        <taxon>Verrucomicrobiota</taxon>
        <taxon>Verrucomicrobiia</taxon>
        <taxon>Verrucomicrobiales</taxon>
        <taxon>Verrucomicrobiaceae</taxon>
        <taxon>Phragmitibacter</taxon>
    </lineage>
</organism>
<comment type="cofactor">
    <cofactor evidence="1 11">
        <name>pyridoxal 5'-phosphate</name>
        <dbReference type="ChEBI" id="CHEBI:597326"/>
    </cofactor>
</comment>
<protein>
    <recommendedName>
        <fullName evidence="4">cysteine desulfurase</fullName>
        <ecNumber evidence="4">2.8.1.7</ecNumber>
    </recommendedName>
</protein>
<dbReference type="InterPro" id="IPR000192">
    <property type="entry name" value="Aminotrans_V_dom"/>
</dbReference>
<dbReference type="PANTHER" id="PTHR11601">
    <property type="entry name" value="CYSTEINE DESULFURYLASE FAMILY MEMBER"/>
    <property type="match status" value="1"/>
</dbReference>
<dbReference type="InterPro" id="IPR015421">
    <property type="entry name" value="PyrdxlP-dep_Trfase_major"/>
</dbReference>
<dbReference type="InterPro" id="IPR015422">
    <property type="entry name" value="PyrdxlP-dep_Trfase_small"/>
</dbReference>
<dbReference type="PIRSF" id="PIRSF005572">
    <property type="entry name" value="NifS"/>
    <property type="match status" value="1"/>
</dbReference>
<accession>A0A5R8KDW7</accession>
<keyword evidence="5 13" id="KW-0808">Transferase</keyword>
<sequence length="387" mass="41886">MFNGISLVIYLDHNATTPVLQEVREAMLPYLSDEWGNPSSSYRFGSRMKSRVEEAREQVAGLIGCKMPREIVFTSGGTESNNTAIHAAIMAQPDKRHIITSQVEHSSVLTYCGYLERHHGYRVTYLPVNQEGLLSLVDLESALGDDVALVSLMWANNETGVLFPVAAIAELCRGRGVPFHCDAVQAVGKLPVNVRELPVDYLTLSGHKLGVPQGVGAVYVHKKAPFVPYLHGGHQERARRGGTENVPYIIGLGKGAELARKKLPSYDRTVRVIRDELETRVLNSIPNTEINGHAAPRLANTSNITFHGIESEALLLLLDQADICASSGSACLADSPDPSHVIAAMNPGSAARQCVRFSLGLQTGAQDIAKTLESLKQIADTFGGQLS</sequence>
<name>A0A5R8KDW7_9BACT</name>
<dbReference type="GO" id="GO:0046872">
    <property type="term" value="F:metal ion binding"/>
    <property type="evidence" value="ECO:0007669"/>
    <property type="project" value="UniProtKB-KW"/>
</dbReference>
<evidence type="ECO:0000256" key="5">
    <source>
        <dbReference type="ARBA" id="ARBA00022679"/>
    </source>
</evidence>
<dbReference type="Gene3D" id="3.90.1150.10">
    <property type="entry name" value="Aspartate Aminotransferase, domain 1"/>
    <property type="match status" value="1"/>
</dbReference>
<evidence type="ECO:0000256" key="6">
    <source>
        <dbReference type="ARBA" id="ARBA00022723"/>
    </source>
</evidence>